<reference evidence="2 3" key="1">
    <citation type="submission" date="2023-07" db="EMBL/GenBank/DDBJ databases">
        <title>Genomic Encyclopedia of Type Strains, Phase IV (KMG-IV): sequencing the most valuable type-strain genomes for metagenomic binning, comparative biology and taxonomic classification.</title>
        <authorList>
            <person name="Goeker M."/>
        </authorList>
    </citation>
    <scope>NUCLEOTIDE SEQUENCE [LARGE SCALE GENOMIC DNA]</scope>
    <source>
        <strain evidence="2 3">DSM 40573</strain>
    </source>
</reference>
<name>A0ABU0KK20_9ACTN</name>
<feature type="region of interest" description="Disordered" evidence="1">
    <location>
        <begin position="48"/>
        <end position="69"/>
    </location>
</feature>
<gene>
    <name evidence="2" type="ORF">QO019_004586</name>
</gene>
<proteinExistence type="predicted"/>
<comment type="caution">
    <text evidence="2">The sequence shown here is derived from an EMBL/GenBank/DDBJ whole genome shotgun (WGS) entry which is preliminary data.</text>
</comment>
<evidence type="ECO:0000313" key="3">
    <source>
        <dbReference type="Proteomes" id="UP001236795"/>
    </source>
</evidence>
<keyword evidence="3" id="KW-1185">Reference proteome</keyword>
<organism evidence="2 3">
    <name type="scientific">Streptomyces thermodiastaticus</name>
    <dbReference type="NCBI Taxonomy" id="44061"/>
    <lineage>
        <taxon>Bacteria</taxon>
        <taxon>Bacillati</taxon>
        <taxon>Actinomycetota</taxon>
        <taxon>Actinomycetes</taxon>
        <taxon>Kitasatosporales</taxon>
        <taxon>Streptomycetaceae</taxon>
        <taxon>Streptomyces</taxon>
    </lineage>
</organism>
<dbReference type="Proteomes" id="UP001236795">
    <property type="component" value="Unassembled WGS sequence"/>
</dbReference>
<dbReference type="EMBL" id="JAUSWC010000017">
    <property type="protein sequence ID" value="MDQ0489709.1"/>
    <property type="molecule type" value="Genomic_DNA"/>
</dbReference>
<evidence type="ECO:0000256" key="1">
    <source>
        <dbReference type="SAM" id="MobiDB-lite"/>
    </source>
</evidence>
<evidence type="ECO:0000313" key="2">
    <source>
        <dbReference type="EMBL" id="MDQ0489709.1"/>
    </source>
</evidence>
<dbReference type="RefSeq" id="WP_136239447.1">
    <property type="nucleotide sequence ID" value="NZ_JAUSWC010000017.1"/>
</dbReference>
<sequence length="69" mass="7351">MPSVTTVVAQALHTAATVLREDAPQDGMAFGELWERVFARSPGLRDDWAQAMPDSPPAAGARFTPVGLD</sequence>
<protein>
    <submittedName>
        <fullName evidence="2">Uncharacterized protein</fullName>
    </submittedName>
</protein>
<accession>A0ABU0KK20</accession>